<gene>
    <name evidence="2" type="ORF">DXA22_06200</name>
</gene>
<feature type="transmembrane region" description="Helical" evidence="1">
    <location>
        <begin position="144"/>
        <end position="167"/>
    </location>
</feature>
<proteinExistence type="predicted"/>
<organism evidence="2 3">
    <name type="scientific">Bifidobacterium pseudocatenulatum</name>
    <dbReference type="NCBI Taxonomy" id="28026"/>
    <lineage>
        <taxon>Bacteria</taxon>
        <taxon>Bacillati</taxon>
        <taxon>Actinomycetota</taxon>
        <taxon>Actinomycetes</taxon>
        <taxon>Bifidobacteriales</taxon>
        <taxon>Bifidobacteriaceae</taxon>
        <taxon>Bifidobacterium</taxon>
    </lineage>
</organism>
<dbReference type="Proteomes" id="UP000284163">
    <property type="component" value="Unassembled WGS sequence"/>
</dbReference>
<feature type="transmembrane region" description="Helical" evidence="1">
    <location>
        <begin position="471"/>
        <end position="491"/>
    </location>
</feature>
<feature type="transmembrane region" description="Helical" evidence="1">
    <location>
        <begin position="279"/>
        <end position="301"/>
    </location>
</feature>
<sequence>MIFSSLFSLLFSFLMVLGYSFSKTHSFQFFDSYKSFISFCVISLIAFGIMYAVLSRMSVPKESELSKNCRKVGHPFFSAWVLIIVAWIPYYALFAPGLGFYDSLWQLSQFYGYTSYNSQHPVLATLVIGVLFSIGKPLGANSQFFIYTSIQVLLVSAVLAFIAWFVYQRLLVAEGEEGINRVFCLWCVLVGFSALNPLFPLYSLSVLKDVPYAAAIAVMTVLLVEVIGDKKVINERTFVVLFSCAFMVMSVFRNEGLIIAIACAALVSFVQAKDKKKLYTFLSVGLVGIVAVASLMSSALINPQKGSRIEMLTIPVQQISREVRDNPSSFTADEKKKLNEMLVDDALWSDLGAKYSPELVDPVKVLFRKDFSLRAFLKVWGRHLVIHPDTYLSATFSGTFGFFYPCRASIGQGSVYDSFQWMNSQTVSGWKQYMGVPDEELYPTYLGETENLREKFLQSFAKLYKIPVVNLIVKPGTYFWIGCLAICLACFKRNYKLLIAMVPCVLVFCVCLLSPVNESARYALPLVFSAPVLLIIPACMPFNRLENGSGK</sequence>
<feature type="transmembrane region" description="Helical" evidence="1">
    <location>
        <begin position="75"/>
        <end position="93"/>
    </location>
</feature>
<name>A0A413KCF5_BIFPS</name>
<dbReference type="AlphaFoldDB" id="A0A413KCF5"/>
<evidence type="ECO:0008006" key="4">
    <source>
        <dbReference type="Google" id="ProtNLM"/>
    </source>
</evidence>
<feature type="transmembrane region" description="Helical" evidence="1">
    <location>
        <begin position="32"/>
        <end position="54"/>
    </location>
</feature>
<reference evidence="2 3" key="1">
    <citation type="submission" date="2018-08" db="EMBL/GenBank/DDBJ databases">
        <title>A genome reference for cultivated species of the human gut microbiota.</title>
        <authorList>
            <person name="Zou Y."/>
            <person name="Xue W."/>
            <person name="Luo G."/>
        </authorList>
    </citation>
    <scope>NUCLEOTIDE SEQUENCE [LARGE SCALE GENOMIC DNA]</scope>
    <source>
        <strain evidence="2 3">CF01-1</strain>
    </source>
</reference>
<keyword evidence="1" id="KW-1133">Transmembrane helix</keyword>
<dbReference type="Pfam" id="PF19484">
    <property type="entry name" value="DUF6020"/>
    <property type="match status" value="1"/>
</dbReference>
<comment type="caution">
    <text evidence="2">The sequence shown here is derived from an EMBL/GenBank/DDBJ whole genome shotgun (WGS) entry which is preliminary data.</text>
</comment>
<feature type="transmembrane region" description="Helical" evidence="1">
    <location>
        <begin position="522"/>
        <end position="542"/>
    </location>
</feature>
<dbReference type="InterPro" id="IPR046062">
    <property type="entry name" value="DUF6020"/>
</dbReference>
<evidence type="ECO:0000313" key="2">
    <source>
        <dbReference type="EMBL" id="RGY76582.1"/>
    </source>
</evidence>
<accession>A0A413KCF5</accession>
<evidence type="ECO:0000313" key="3">
    <source>
        <dbReference type="Proteomes" id="UP000284163"/>
    </source>
</evidence>
<keyword evidence="1" id="KW-0472">Membrane</keyword>
<evidence type="ECO:0000256" key="1">
    <source>
        <dbReference type="SAM" id="Phobius"/>
    </source>
</evidence>
<feature type="transmembrane region" description="Helical" evidence="1">
    <location>
        <begin position="498"/>
        <end position="516"/>
    </location>
</feature>
<dbReference type="EMBL" id="QSDK01000007">
    <property type="protein sequence ID" value="RGY76582.1"/>
    <property type="molecule type" value="Genomic_DNA"/>
</dbReference>
<protein>
    <recommendedName>
        <fullName evidence="4">Beta-carotene 15,15'-monooxygenase</fullName>
    </recommendedName>
</protein>
<feature type="transmembrane region" description="Helical" evidence="1">
    <location>
        <begin position="210"/>
        <end position="228"/>
    </location>
</feature>
<feature type="transmembrane region" description="Helical" evidence="1">
    <location>
        <begin position="240"/>
        <end position="267"/>
    </location>
</feature>
<keyword evidence="1" id="KW-0812">Transmembrane</keyword>
<feature type="transmembrane region" description="Helical" evidence="1">
    <location>
        <begin position="113"/>
        <end position="132"/>
    </location>
</feature>
<feature type="transmembrane region" description="Helical" evidence="1">
    <location>
        <begin position="179"/>
        <end position="198"/>
    </location>
</feature>